<feature type="compositionally biased region" description="Pro residues" evidence="1">
    <location>
        <begin position="220"/>
        <end position="244"/>
    </location>
</feature>
<reference evidence="3" key="1">
    <citation type="submission" date="2016-06" db="EMBL/GenBank/DDBJ databases">
        <authorList>
            <person name="Varghese N."/>
            <person name="Submissions Spin"/>
        </authorList>
    </citation>
    <scope>NUCLEOTIDE SEQUENCE [LARGE SCALE GENOMIC DNA]</scope>
    <source>
        <strain evidence="3">DSM 45794</strain>
    </source>
</reference>
<proteinExistence type="predicted"/>
<gene>
    <name evidence="2" type="ORF">GA0070622_3303</name>
</gene>
<dbReference type="Proteomes" id="UP000199558">
    <property type="component" value="Unassembled WGS sequence"/>
</dbReference>
<dbReference type="EMBL" id="FLRH01000003">
    <property type="protein sequence ID" value="SBT66286.1"/>
    <property type="molecule type" value="Genomic_DNA"/>
</dbReference>
<evidence type="ECO:0000313" key="3">
    <source>
        <dbReference type="Proteomes" id="UP000199558"/>
    </source>
</evidence>
<dbReference type="Pfam" id="PF09684">
    <property type="entry name" value="Tail_P2_I"/>
    <property type="match status" value="1"/>
</dbReference>
<evidence type="ECO:0000313" key="2">
    <source>
        <dbReference type="EMBL" id="SBT66286.1"/>
    </source>
</evidence>
<protein>
    <submittedName>
        <fullName evidence="2">Phage tail protein domain-containing protein</fullName>
    </submittedName>
</protein>
<sequence length="283" mass="29053">MRRTAIERLLPAAYQRAAGPGSVLGALLDVMEALHAPDEAVLADVDALFGPYRTPDGFVAYLTRWVAMDHVVAAPRVDAPLPLPVGRLRDLVAHGALLARWRGTPYGMRTALELATGVTGFVLDEPADRPFHLVVRVPPAAVDRIALVTRIVEAEKPAAVTVEVLAATAAPPGDPEPPTDPPPTDPAPSDPAPSDPAPSDPAPSDPAPSDPAPSDHAPSDPSPSDPAPPDPDPPGPGPADPVPTGPEADETAPDGATGVASVRAVGRAHVPPPPPHQPPEEPS</sequence>
<dbReference type="AlphaFoldDB" id="A0A1A9BB43"/>
<dbReference type="OrthoDB" id="7060258at2"/>
<dbReference type="STRING" id="946078.GA0070622_3303"/>
<evidence type="ECO:0000256" key="1">
    <source>
        <dbReference type="SAM" id="MobiDB-lite"/>
    </source>
</evidence>
<dbReference type="RefSeq" id="WP_091574095.1">
    <property type="nucleotide sequence ID" value="NZ_FLRH01000003.1"/>
</dbReference>
<feature type="region of interest" description="Disordered" evidence="1">
    <location>
        <begin position="169"/>
        <end position="283"/>
    </location>
</feature>
<organism evidence="2 3">
    <name type="scientific">Micromonospora sediminicola</name>
    <dbReference type="NCBI Taxonomy" id="946078"/>
    <lineage>
        <taxon>Bacteria</taxon>
        <taxon>Bacillati</taxon>
        <taxon>Actinomycetota</taxon>
        <taxon>Actinomycetes</taxon>
        <taxon>Micromonosporales</taxon>
        <taxon>Micromonosporaceae</taxon>
        <taxon>Micromonospora</taxon>
    </lineage>
</organism>
<keyword evidence="3" id="KW-1185">Reference proteome</keyword>
<feature type="compositionally biased region" description="Pro residues" evidence="1">
    <location>
        <begin position="172"/>
        <end position="211"/>
    </location>
</feature>
<name>A0A1A9BB43_9ACTN</name>
<feature type="compositionally biased region" description="Pro residues" evidence="1">
    <location>
        <begin position="270"/>
        <end position="283"/>
    </location>
</feature>
<dbReference type="InterPro" id="IPR006521">
    <property type="entry name" value="Tail_protein_I"/>
</dbReference>
<accession>A0A1A9BB43</accession>